<dbReference type="InterPro" id="IPR007112">
    <property type="entry name" value="Expansin/allergen_DPBB_dom"/>
</dbReference>
<feature type="domain" description="Expansin-like EG45" evidence="5">
    <location>
        <begin position="68"/>
        <end position="175"/>
    </location>
</feature>
<evidence type="ECO:0000256" key="2">
    <source>
        <dbReference type="ARBA" id="ARBA00022525"/>
    </source>
</evidence>
<dbReference type="OrthoDB" id="406505at2759"/>
<evidence type="ECO:0000256" key="4">
    <source>
        <dbReference type="SAM" id="SignalP"/>
    </source>
</evidence>
<dbReference type="AlphaFoldDB" id="A0A151SZY1"/>
<sequence>MAPTLQRVFSHLLTLVATLSILLVVPSSCFKTKKIVNASFDSYSSVGTNWSPAVATWYGAPNGDGSEGGACGYGSVVGVPPFSSLISAGGSLLYESGKGCGSCYEVKCTGNYGCSGNPVSVVITDECPGCDGQYHFDLSGTAFGAMAVSGQAEKLRGAGKITIQFRRVECNFPGVKIAFRVDPGSNQQYFAMVVEYEDGDGEIDKVELSEASSASWYSMQRSWGAVWKLNNGSPLKAPFSIRLTTFSSGQSVVANNVIPVGWTPGQTYRSVVNFK</sequence>
<dbReference type="PANTHER" id="PTHR31692:SF129">
    <property type="entry name" value="EXPANSIN-LIKE PROTEIN B1"/>
    <property type="match status" value="1"/>
</dbReference>
<dbReference type="OMA" id="FRRVECN"/>
<evidence type="ECO:0000256" key="3">
    <source>
        <dbReference type="RuleBase" id="RU003460"/>
    </source>
</evidence>
<protein>
    <submittedName>
        <fullName evidence="7">Expansin-B2</fullName>
    </submittedName>
</protein>
<dbReference type="Proteomes" id="UP000075243">
    <property type="component" value="Chromosome 9"/>
</dbReference>
<dbReference type="InterPro" id="IPR036749">
    <property type="entry name" value="Expansin_CBD_sf"/>
</dbReference>
<dbReference type="Gramene" id="C.cajan_22103.t">
    <property type="protein sequence ID" value="C.cajan_22103.t"/>
    <property type="gene ID" value="C.cajan_22103"/>
</dbReference>
<reference evidence="7 8" key="1">
    <citation type="journal article" date="2012" name="Nat. Biotechnol.">
        <title>Draft genome sequence of pigeonpea (Cajanus cajan), an orphan legume crop of resource-poor farmers.</title>
        <authorList>
            <person name="Varshney R.K."/>
            <person name="Chen W."/>
            <person name="Li Y."/>
            <person name="Bharti A.K."/>
            <person name="Saxena R.K."/>
            <person name="Schlueter J.A."/>
            <person name="Donoghue M.T."/>
            <person name="Azam S."/>
            <person name="Fan G."/>
            <person name="Whaley A.M."/>
            <person name="Farmer A.D."/>
            <person name="Sheridan J."/>
            <person name="Iwata A."/>
            <person name="Tuteja R."/>
            <person name="Penmetsa R.V."/>
            <person name="Wu W."/>
            <person name="Upadhyaya H.D."/>
            <person name="Yang S.P."/>
            <person name="Shah T."/>
            <person name="Saxena K.B."/>
            <person name="Michael T."/>
            <person name="McCombie W.R."/>
            <person name="Yang B."/>
            <person name="Zhang G."/>
            <person name="Yang H."/>
            <person name="Wang J."/>
            <person name="Spillane C."/>
            <person name="Cook D.R."/>
            <person name="May G.D."/>
            <person name="Xu X."/>
            <person name="Jackson S.A."/>
        </authorList>
    </citation>
    <scope>NUCLEOTIDE SEQUENCE [LARGE SCALE GENOMIC DNA]</scope>
    <source>
        <strain evidence="8">cv. Asha</strain>
    </source>
</reference>
<dbReference type="Gene3D" id="2.40.40.10">
    <property type="entry name" value="RlpA-like domain"/>
    <property type="match status" value="1"/>
</dbReference>
<feature type="signal peptide" evidence="4">
    <location>
        <begin position="1"/>
        <end position="29"/>
    </location>
</feature>
<dbReference type="SMART" id="SM00837">
    <property type="entry name" value="DPBB_1"/>
    <property type="match status" value="1"/>
</dbReference>
<evidence type="ECO:0000259" key="6">
    <source>
        <dbReference type="PROSITE" id="PS50843"/>
    </source>
</evidence>
<dbReference type="PROSITE" id="PS50842">
    <property type="entry name" value="EXPANSIN_EG45"/>
    <property type="match status" value="1"/>
</dbReference>
<evidence type="ECO:0000259" key="5">
    <source>
        <dbReference type="PROSITE" id="PS50842"/>
    </source>
</evidence>
<dbReference type="InterPro" id="IPR005795">
    <property type="entry name" value="LolPI"/>
</dbReference>
<dbReference type="CDD" id="cd22275">
    <property type="entry name" value="DPBB_EXPB_N"/>
    <property type="match status" value="1"/>
</dbReference>
<evidence type="ECO:0000256" key="1">
    <source>
        <dbReference type="ARBA" id="ARBA00004613"/>
    </source>
</evidence>
<keyword evidence="4" id="KW-0732">Signal</keyword>
<evidence type="ECO:0000313" key="7">
    <source>
        <dbReference type="EMBL" id="KYP60355.1"/>
    </source>
</evidence>
<dbReference type="PANTHER" id="PTHR31692">
    <property type="entry name" value="EXPANSIN-B3"/>
    <property type="match status" value="1"/>
</dbReference>
<dbReference type="PRINTS" id="PR00829">
    <property type="entry name" value="LOLP1ALLERGN"/>
</dbReference>
<comment type="similarity">
    <text evidence="3">Belongs to the expansin family.</text>
</comment>
<dbReference type="PROSITE" id="PS50843">
    <property type="entry name" value="EXPANSIN_CBD"/>
    <property type="match status" value="1"/>
</dbReference>
<comment type="subcellular location">
    <subcellularLocation>
        <location evidence="1">Secreted</location>
    </subcellularLocation>
</comment>
<dbReference type="Pfam" id="PF03330">
    <property type="entry name" value="DPBB_1"/>
    <property type="match status" value="1"/>
</dbReference>
<dbReference type="InterPro" id="IPR007118">
    <property type="entry name" value="Expan_Lol_pI"/>
</dbReference>
<dbReference type="SUPFAM" id="SSF49590">
    <property type="entry name" value="PHL pollen allergen"/>
    <property type="match status" value="1"/>
</dbReference>
<dbReference type="Pfam" id="PF01357">
    <property type="entry name" value="Expansin_C"/>
    <property type="match status" value="1"/>
</dbReference>
<organism evidence="7 8">
    <name type="scientific">Cajanus cajan</name>
    <name type="common">Pigeon pea</name>
    <name type="synonym">Cajanus indicus</name>
    <dbReference type="NCBI Taxonomy" id="3821"/>
    <lineage>
        <taxon>Eukaryota</taxon>
        <taxon>Viridiplantae</taxon>
        <taxon>Streptophyta</taxon>
        <taxon>Embryophyta</taxon>
        <taxon>Tracheophyta</taxon>
        <taxon>Spermatophyta</taxon>
        <taxon>Magnoliopsida</taxon>
        <taxon>eudicotyledons</taxon>
        <taxon>Gunneridae</taxon>
        <taxon>Pentapetalae</taxon>
        <taxon>rosids</taxon>
        <taxon>fabids</taxon>
        <taxon>Fabales</taxon>
        <taxon>Fabaceae</taxon>
        <taxon>Papilionoideae</taxon>
        <taxon>50 kb inversion clade</taxon>
        <taxon>NPAAA clade</taxon>
        <taxon>indigoferoid/millettioid clade</taxon>
        <taxon>Phaseoleae</taxon>
        <taxon>Cajanus</taxon>
    </lineage>
</organism>
<keyword evidence="2" id="KW-0964">Secreted</keyword>
<accession>A0A151SZY1</accession>
<dbReference type="EMBL" id="CM003611">
    <property type="protein sequence ID" value="KYP60355.1"/>
    <property type="molecule type" value="Genomic_DNA"/>
</dbReference>
<feature type="domain" description="Expansin-like CBD" evidence="6">
    <location>
        <begin position="188"/>
        <end position="270"/>
    </location>
</feature>
<dbReference type="InterPro" id="IPR036908">
    <property type="entry name" value="RlpA-like_sf"/>
</dbReference>
<dbReference type="PRINTS" id="PR01225">
    <property type="entry name" value="EXPANSNFAMLY"/>
</dbReference>
<dbReference type="InterPro" id="IPR007117">
    <property type="entry name" value="Expansin_CBD"/>
</dbReference>
<feature type="chain" id="PRO_5007588810" evidence="4">
    <location>
        <begin position="30"/>
        <end position="275"/>
    </location>
</feature>
<gene>
    <name evidence="7" type="ORF">KK1_022757</name>
</gene>
<keyword evidence="8" id="KW-1185">Reference proteome</keyword>
<proteinExistence type="inferred from homology"/>
<dbReference type="GO" id="GO:0009653">
    <property type="term" value="P:anatomical structure morphogenesis"/>
    <property type="evidence" value="ECO:0007669"/>
    <property type="project" value="UniProtKB-ARBA"/>
</dbReference>
<name>A0A151SZY1_CAJCA</name>
<dbReference type="Gene3D" id="2.60.40.760">
    <property type="entry name" value="Expansin, cellulose-binding-like domain"/>
    <property type="match status" value="1"/>
</dbReference>
<dbReference type="SUPFAM" id="SSF50685">
    <property type="entry name" value="Barwin-like endoglucanases"/>
    <property type="match status" value="1"/>
</dbReference>
<dbReference type="InterPro" id="IPR009009">
    <property type="entry name" value="RlpA-like_DPBB"/>
</dbReference>
<evidence type="ECO:0000313" key="8">
    <source>
        <dbReference type="Proteomes" id="UP000075243"/>
    </source>
</evidence>
<dbReference type="GO" id="GO:0005576">
    <property type="term" value="C:extracellular region"/>
    <property type="evidence" value="ECO:0007669"/>
    <property type="project" value="UniProtKB-SubCell"/>
</dbReference>